<evidence type="ECO:0000313" key="2">
    <source>
        <dbReference type="EMBL" id="CAF0961497.1"/>
    </source>
</evidence>
<dbReference type="Proteomes" id="UP000682733">
    <property type="component" value="Unassembled WGS sequence"/>
</dbReference>
<dbReference type="EMBL" id="CAJOBA010005141">
    <property type="protein sequence ID" value="CAF3734312.1"/>
    <property type="molecule type" value="Genomic_DNA"/>
</dbReference>
<protein>
    <submittedName>
        <fullName evidence="1">Uncharacterized protein</fullName>
    </submittedName>
</protein>
<name>A0A814CS39_9BILA</name>
<evidence type="ECO:0000313" key="4">
    <source>
        <dbReference type="EMBL" id="CAF3734312.1"/>
    </source>
</evidence>
<keyword evidence="5" id="KW-1185">Reference proteome</keyword>
<dbReference type="EMBL" id="CAJOBC010002207">
    <property type="protein sequence ID" value="CAF3721248.1"/>
    <property type="molecule type" value="Genomic_DNA"/>
</dbReference>
<proteinExistence type="predicted"/>
<dbReference type="Proteomes" id="UP000663829">
    <property type="component" value="Unassembled WGS sequence"/>
</dbReference>
<dbReference type="Proteomes" id="UP000677228">
    <property type="component" value="Unassembled WGS sequence"/>
</dbReference>
<evidence type="ECO:0000313" key="5">
    <source>
        <dbReference type="Proteomes" id="UP000663829"/>
    </source>
</evidence>
<evidence type="ECO:0000313" key="3">
    <source>
        <dbReference type="EMBL" id="CAF3721248.1"/>
    </source>
</evidence>
<dbReference type="Proteomes" id="UP000681722">
    <property type="component" value="Unassembled WGS sequence"/>
</dbReference>
<dbReference type="EMBL" id="CAJNOK010005136">
    <property type="protein sequence ID" value="CAF0961497.1"/>
    <property type="molecule type" value="Genomic_DNA"/>
</dbReference>
<sequence length="102" mass="12395">MGSSSEEIKVEQKKAPWIPHGVIMGKQRDDDWCHEQDKKWELKCRAEERRHRYQQQRLRQLERLLRLQERDRQYWNKVMAEQVTVPASKDTFSVSVSPRFIN</sequence>
<comment type="caution">
    <text evidence="1">The sequence shown here is derived from an EMBL/GenBank/DDBJ whole genome shotgun (WGS) entry which is preliminary data.</text>
</comment>
<dbReference type="EMBL" id="CAJNOQ010002207">
    <property type="protein sequence ID" value="CAF0945012.1"/>
    <property type="molecule type" value="Genomic_DNA"/>
</dbReference>
<reference evidence="1" key="1">
    <citation type="submission" date="2021-02" db="EMBL/GenBank/DDBJ databases">
        <authorList>
            <person name="Nowell W R."/>
        </authorList>
    </citation>
    <scope>NUCLEOTIDE SEQUENCE</scope>
</reference>
<gene>
    <name evidence="1" type="ORF">GPM918_LOCUS10923</name>
    <name evidence="2" type="ORF">OVA965_LOCUS12661</name>
    <name evidence="3" type="ORF">SRO942_LOCUS10924</name>
    <name evidence="4" type="ORF">TMI583_LOCUS12665</name>
</gene>
<organism evidence="1 5">
    <name type="scientific">Didymodactylos carnosus</name>
    <dbReference type="NCBI Taxonomy" id="1234261"/>
    <lineage>
        <taxon>Eukaryota</taxon>
        <taxon>Metazoa</taxon>
        <taxon>Spiralia</taxon>
        <taxon>Gnathifera</taxon>
        <taxon>Rotifera</taxon>
        <taxon>Eurotatoria</taxon>
        <taxon>Bdelloidea</taxon>
        <taxon>Philodinida</taxon>
        <taxon>Philodinidae</taxon>
        <taxon>Didymodactylos</taxon>
    </lineage>
</organism>
<evidence type="ECO:0000313" key="1">
    <source>
        <dbReference type="EMBL" id="CAF0945012.1"/>
    </source>
</evidence>
<accession>A0A814CS39</accession>
<dbReference type="AlphaFoldDB" id="A0A814CS39"/>